<dbReference type="EMBL" id="JAVDQG010000001">
    <property type="protein sequence ID" value="MDR6224129.1"/>
    <property type="molecule type" value="Genomic_DNA"/>
</dbReference>
<feature type="domain" description="NodB homology" evidence="1">
    <location>
        <begin position="85"/>
        <end position="278"/>
    </location>
</feature>
<evidence type="ECO:0000259" key="1">
    <source>
        <dbReference type="PROSITE" id="PS51677"/>
    </source>
</evidence>
<dbReference type="Pfam" id="PF01522">
    <property type="entry name" value="Polysacc_deac_1"/>
    <property type="match status" value="1"/>
</dbReference>
<protein>
    <submittedName>
        <fullName evidence="2">Peptidoglycan/xylan/chitin deacetylase (PgdA/CDA1 family)</fullName>
    </submittedName>
</protein>
<dbReference type="InterPro" id="IPR050248">
    <property type="entry name" value="Polysacc_deacetylase_ArnD"/>
</dbReference>
<dbReference type="PANTHER" id="PTHR10587">
    <property type="entry name" value="GLYCOSYL TRANSFERASE-RELATED"/>
    <property type="match status" value="1"/>
</dbReference>
<dbReference type="PROSITE" id="PS51257">
    <property type="entry name" value="PROKAR_LIPOPROTEIN"/>
    <property type="match status" value="1"/>
</dbReference>
<dbReference type="InterPro" id="IPR002509">
    <property type="entry name" value="NODB_dom"/>
</dbReference>
<evidence type="ECO:0000313" key="3">
    <source>
        <dbReference type="Proteomes" id="UP001185012"/>
    </source>
</evidence>
<reference evidence="2 3" key="1">
    <citation type="submission" date="2023-07" db="EMBL/GenBank/DDBJ databases">
        <title>Genomic Encyclopedia of Type Strains, Phase IV (KMG-IV): sequencing the most valuable type-strain genomes for metagenomic binning, comparative biology and taxonomic classification.</title>
        <authorList>
            <person name="Goeker M."/>
        </authorList>
    </citation>
    <scope>NUCLEOTIDE SEQUENCE [LARGE SCALE GENOMIC DNA]</scope>
    <source>
        <strain evidence="2 3">DSM 45903</strain>
    </source>
</reference>
<evidence type="ECO:0000313" key="2">
    <source>
        <dbReference type="EMBL" id="MDR6224129.1"/>
    </source>
</evidence>
<dbReference type="SUPFAM" id="SSF88713">
    <property type="entry name" value="Glycoside hydrolase/deacetylase"/>
    <property type="match status" value="1"/>
</dbReference>
<sequence length="284" mass="31605">MGWRNGLAVMVVWSLMVGLTACGEAEGEHRMGGKEDEKRSAPVVEAEAVPAREKREWQSDYRIRVPQEWGEQVTGVVSRIQTSEQAIALTLDACGGDQGSGYDRELVEFLRKQEVPATLFINKRWLEANPKTLEELASDPLFTIENHGTEHRPLSINGRSVYGITGTPNVEAVVEEIEENQRAISERTGRKPRFFRSGTAYYDEVAVEIASELGVKVIHFDVVGDAGATWSAEEVERALMASRPGSIIILHMNQPHSGTAEGVIRAVPRLQEQGFRFVKLDEYL</sequence>
<dbReference type="Gene3D" id="3.20.20.370">
    <property type="entry name" value="Glycoside hydrolase/deacetylase"/>
    <property type="match status" value="1"/>
</dbReference>
<keyword evidence="3" id="KW-1185">Reference proteome</keyword>
<name>A0ABU1IJF3_9BACL</name>
<dbReference type="InterPro" id="IPR011330">
    <property type="entry name" value="Glyco_hydro/deAcase_b/a-brl"/>
</dbReference>
<comment type="caution">
    <text evidence="2">The sequence shown here is derived from an EMBL/GenBank/DDBJ whole genome shotgun (WGS) entry which is preliminary data.</text>
</comment>
<dbReference type="CDD" id="cd10955">
    <property type="entry name" value="CE4_BH0857_like"/>
    <property type="match status" value="1"/>
</dbReference>
<organism evidence="2 3">
    <name type="scientific">Desmospora profundinema</name>
    <dbReference type="NCBI Taxonomy" id="1571184"/>
    <lineage>
        <taxon>Bacteria</taxon>
        <taxon>Bacillati</taxon>
        <taxon>Bacillota</taxon>
        <taxon>Bacilli</taxon>
        <taxon>Bacillales</taxon>
        <taxon>Thermoactinomycetaceae</taxon>
        <taxon>Desmospora</taxon>
    </lineage>
</organism>
<proteinExistence type="predicted"/>
<accession>A0ABU1IJF3</accession>
<dbReference type="PROSITE" id="PS51677">
    <property type="entry name" value="NODB"/>
    <property type="match status" value="1"/>
</dbReference>
<dbReference type="Proteomes" id="UP001185012">
    <property type="component" value="Unassembled WGS sequence"/>
</dbReference>
<gene>
    <name evidence="2" type="ORF">JOE21_000117</name>
</gene>
<dbReference type="RefSeq" id="WP_309860983.1">
    <property type="nucleotide sequence ID" value="NZ_JAVDQG010000001.1"/>
</dbReference>
<dbReference type="PANTHER" id="PTHR10587:SF134">
    <property type="entry name" value="SECRETED PROTEIN"/>
    <property type="match status" value="1"/>
</dbReference>